<dbReference type="AlphaFoldDB" id="M5U6T5"/>
<organism evidence="1 2">
    <name type="scientific">Rhodopirellula sallentina SM41</name>
    <dbReference type="NCBI Taxonomy" id="1263870"/>
    <lineage>
        <taxon>Bacteria</taxon>
        <taxon>Pseudomonadati</taxon>
        <taxon>Planctomycetota</taxon>
        <taxon>Planctomycetia</taxon>
        <taxon>Pirellulales</taxon>
        <taxon>Pirellulaceae</taxon>
        <taxon>Rhodopirellula</taxon>
    </lineage>
</organism>
<protein>
    <submittedName>
        <fullName evidence="1">Signal peptide-domain containing protein</fullName>
    </submittedName>
</protein>
<sequence length="194" mass="20210">MVANSSILNGVRKSFACAAALSVLTTAIVLPGCGSDSGETASVAEVQSDLLLADKPESAISLTEVAEAFAPSEDSEEVSVASQEVTLTGRIDAGDFQAFQDDQATFMLSELPADGHGADDPDHEDNCPFCKRRAANAPKAIVNMVDEAGAILPTDARKLLGVSEGDRIVAVGMATFDDTVNTITLQCRGVYVDK</sequence>
<dbReference type="PATRIC" id="fig|1263870.3.peg.1473"/>
<comment type="caution">
    <text evidence="1">The sequence shown here is derived from an EMBL/GenBank/DDBJ whole genome shotgun (WGS) entry which is preliminary data.</text>
</comment>
<accession>M5U6T5</accession>
<reference evidence="1 2" key="1">
    <citation type="journal article" date="2013" name="Mar. Genomics">
        <title>Expression of sulfatases in Rhodopirellula baltica and the diversity of sulfatases in the genus Rhodopirellula.</title>
        <authorList>
            <person name="Wegner C.E."/>
            <person name="Richter-Heitmann T."/>
            <person name="Klindworth A."/>
            <person name="Klockow C."/>
            <person name="Richter M."/>
            <person name="Achstetter T."/>
            <person name="Glockner F.O."/>
            <person name="Harder J."/>
        </authorList>
    </citation>
    <scope>NUCLEOTIDE SEQUENCE [LARGE SCALE GENOMIC DNA]</scope>
    <source>
        <strain evidence="1 2">SM41</strain>
    </source>
</reference>
<dbReference type="EMBL" id="ANOH01000106">
    <property type="protein sequence ID" value="EMI57182.1"/>
    <property type="molecule type" value="Genomic_DNA"/>
</dbReference>
<name>M5U6T5_9BACT</name>
<gene>
    <name evidence="1" type="ORF">RSSM_01373</name>
</gene>
<evidence type="ECO:0000313" key="2">
    <source>
        <dbReference type="Proteomes" id="UP000011885"/>
    </source>
</evidence>
<evidence type="ECO:0000313" key="1">
    <source>
        <dbReference type="EMBL" id="EMI57182.1"/>
    </source>
</evidence>
<dbReference type="Proteomes" id="UP000011885">
    <property type="component" value="Unassembled WGS sequence"/>
</dbReference>
<proteinExistence type="predicted"/>
<keyword evidence="2" id="KW-1185">Reference proteome</keyword>